<dbReference type="PANTHER" id="PTHR43646">
    <property type="entry name" value="GLYCOSYLTRANSFERASE"/>
    <property type="match status" value="1"/>
</dbReference>
<keyword evidence="1" id="KW-0472">Membrane</keyword>
<evidence type="ECO:0000313" key="4">
    <source>
        <dbReference type="Proteomes" id="UP000001362"/>
    </source>
</evidence>
<keyword evidence="1" id="KW-1133">Transmembrane helix</keyword>
<accession>B7J410</accession>
<keyword evidence="3" id="KW-0808">Transferase</keyword>
<dbReference type="HOGENOM" id="CLU_038143_2_0_6"/>
<evidence type="ECO:0000259" key="2">
    <source>
        <dbReference type="Pfam" id="PF00535"/>
    </source>
</evidence>
<dbReference type="Gene3D" id="3.90.550.10">
    <property type="entry name" value="Spore Coat Polysaccharide Biosynthesis Protein SpsA, Chain A"/>
    <property type="match status" value="1"/>
</dbReference>
<dbReference type="Proteomes" id="UP000001362">
    <property type="component" value="Chromosome"/>
</dbReference>
<organism evidence="3 4">
    <name type="scientific">Acidithiobacillus ferrooxidans (strain ATCC 23270 / DSM 14882 / CIP 104768 / NCIMB 8455)</name>
    <name type="common">Ferrobacillus ferrooxidans (strain ATCC 23270)</name>
    <dbReference type="NCBI Taxonomy" id="243159"/>
    <lineage>
        <taxon>Bacteria</taxon>
        <taxon>Pseudomonadati</taxon>
        <taxon>Pseudomonadota</taxon>
        <taxon>Acidithiobacillia</taxon>
        <taxon>Acidithiobacillales</taxon>
        <taxon>Acidithiobacillaceae</taxon>
        <taxon>Acidithiobacillus</taxon>
    </lineage>
</organism>
<feature type="transmembrane region" description="Helical" evidence="1">
    <location>
        <begin position="314"/>
        <end position="334"/>
    </location>
</feature>
<keyword evidence="1" id="KW-0812">Transmembrane</keyword>
<dbReference type="SUPFAM" id="SSF53448">
    <property type="entry name" value="Nucleotide-diphospho-sugar transferases"/>
    <property type="match status" value="1"/>
</dbReference>
<dbReference type="CAZy" id="GT2">
    <property type="family name" value="Glycosyltransferase Family 2"/>
</dbReference>
<dbReference type="AlphaFoldDB" id="B7J410"/>
<reference evidence="3 4" key="1">
    <citation type="journal article" date="2008" name="BMC Genomics">
        <title>Acidithiobacillus ferrooxidans metabolism: from genome sequence to industrial applications.</title>
        <authorList>
            <person name="Valdes J."/>
            <person name="Pedroso I."/>
            <person name="Quatrini R."/>
            <person name="Dodson R.J."/>
            <person name="Tettelin H."/>
            <person name="Blake R.II."/>
            <person name="Eisen J.A."/>
            <person name="Holmes D.S."/>
        </authorList>
    </citation>
    <scope>NUCLEOTIDE SEQUENCE [LARGE SCALE GENOMIC DNA]</scope>
    <source>
        <strain evidence="4">ATCC 23270 / DSM 14882 / CIP 104768 / NCIMB 8455</strain>
    </source>
</reference>
<dbReference type="InterPro" id="IPR001173">
    <property type="entry name" value="Glyco_trans_2-like"/>
</dbReference>
<dbReference type="eggNOG" id="COG1215">
    <property type="taxonomic scope" value="Bacteria"/>
</dbReference>
<dbReference type="NCBIfam" id="TIGR03469">
    <property type="entry name" value="HpnB"/>
    <property type="match status" value="1"/>
</dbReference>
<feature type="domain" description="Glycosyltransferase 2-like" evidence="2">
    <location>
        <begin position="73"/>
        <end position="248"/>
    </location>
</feature>
<evidence type="ECO:0000313" key="3">
    <source>
        <dbReference type="EMBL" id="ACK80934.1"/>
    </source>
</evidence>
<dbReference type="CDD" id="cd06423">
    <property type="entry name" value="CESA_like"/>
    <property type="match status" value="1"/>
</dbReference>
<dbReference type="GO" id="GO:0016740">
    <property type="term" value="F:transferase activity"/>
    <property type="evidence" value="ECO:0007669"/>
    <property type="project" value="UniProtKB-KW"/>
</dbReference>
<protein>
    <submittedName>
        <fullName evidence="3">Glycosyl transferase, group 2 family protein</fullName>
    </submittedName>
</protein>
<dbReference type="InterPro" id="IPR017832">
    <property type="entry name" value="Glyco_trans_2_hopen-assoc_HpnB"/>
</dbReference>
<dbReference type="PANTHER" id="PTHR43646:SF3">
    <property type="entry name" value="SLR1566 PROTEIN"/>
    <property type="match status" value="1"/>
</dbReference>
<feature type="transmembrane region" description="Helical" evidence="1">
    <location>
        <begin position="202"/>
        <end position="221"/>
    </location>
</feature>
<keyword evidence="4" id="KW-1185">Reference proteome</keyword>
<feature type="transmembrane region" description="Helical" evidence="1">
    <location>
        <begin position="341"/>
        <end position="358"/>
    </location>
</feature>
<dbReference type="PaxDb" id="243159-AFE_0266"/>
<dbReference type="EMBL" id="CP001219">
    <property type="protein sequence ID" value="ACK80934.1"/>
    <property type="molecule type" value="Genomic_DNA"/>
</dbReference>
<dbReference type="Pfam" id="PF00535">
    <property type="entry name" value="Glycos_transf_2"/>
    <property type="match status" value="1"/>
</dbReference>
<name>B7J410_ACIF2</name>
<gene>
    <name evidence="3" type="ordered locus">AFE_0266</name>
</gene>
<dbReference type="InterPro" id="IPR029044">
    <property type="entry name" value="Nucleotide-diphossugar_trans"/>
</dbReference>
<evidence type="ECO:0000256" key="1">
    <source>
        <dbReference type="SAM" id="Phobius"/>
    </source>
</evidence>
<dbReference type="KEGG" id="afr:AFE_0266"/>
<dbReference type="STRING" id="243159.AFE_0266"/>
<sequence length="408" mass="45338">MYAFGHGRSRGRHLCGRAVAYSVLSDMWLLPAAWAVLAAWLVLFLGRGAFWRADQRLPPRESNPRRSWPEVTAVVPARNEAEGIGACVTALLRQDYPGVLRVIVVDDQSTDGTAKCAREAARQMDASSRLEVLTGTPLPENWAGKVWAMDQGVTAAGRVPLLWFTDGDIVHGPDVLQRLVTRIEDRDLSLVSLMVMLSCRGFWERLLIPPFIFFFQMLYPFPWVNDPHRTLAGAAGGCMLLRREALEKAGGFAAMRAARIDDCTLAALLKPHGAIWLGLGTESHSLRDYRQLGEIWRMVARSAYVQLRFSPWRLLGATLVMAFLYAGPVGGLLYGLWTENVWLAIPALLAGLLMLTAYVPTLRLYSLNPLRAFSLPIAALFYTLMTLDSARRHYGGRGGAWKGRHYSA</sequence>
<feature type="transmembrane region" description="Helical" evidence="1">
    <location>
        <begin position="370"/>
        <end position="387"/>
    </location>
</feature>
<proteinExistence type="predicted"/>
<feature type="transmembrane region" description="Helical" evidence="1">
    <location>
        <begin position="28"/>
        <end position="50"/>
    </location>
</feature>